<evidence type="ECO:0000256" key="1">
    <source>
        <dbReference type="SAM" id="MobiDB-lite"/>
    </source>
</evidence>
<sequence length="165" mass="17021">MVIYGVALLAGCMLVGLWAGDVLGMLLGVESNIGGVGIAMLLLIFLGGYLIDKQKMPPSTESGITFWNGMYIPIVVAMAASQNVAAAIDGGLIALLASLVAVGASFALVPALTRLGRPEAPATADVPQSDTPVNKVASRATSASKTNKRTSSAKRSRHARPHHAR</sequence>
<dbReference type="Proteomes" id="UP001319882">
    <property type="component" value="Unassembled WGS sequence"/>
</dbReference>
<dbReference type="Pfam" id="PF03817">
    <property type="entry name" value="MadL"/>
    <property type="match status" value="1"/>
</dbReference>
<gene>
    <name evidence="3" type="primary">madL</name>
    <name evidence="3" type="ORF">GEV37_04375</name>
</gene>
<feature type="transmembrane region" description="Helical" evidence="2">
    <location>
        <begin position="33"/>
        <end position="51"/>
    </location>
</feature>
<feature type="transmembrane region" description="Helical" evidence="2">
    <location>
        <begin position="63"/>
        <end position="80"/>
    </location>
</feature>
<accession>A0ABS8DPY0</accession>
<proteinExistence type="predicted"/>
<evidence type="ECO:0000313" key="3">
    <source>
        <dbReference type="EMBL" id="MCB8888362.1"/>
    </source>
</evidence>
<dbReference type="InterPro" id="IPR004690">
    <property type="entry name" value="Maln_transptMadL"/>
</dbReference>
<name>A0ABS8DPY0_9GAMM</name>
<feature type="transmembrane region" description="Helical" evidence="2">
    <location>
        <begin position="92"/>
        <end position="112"/>
    </location>
</feature>
<protein>
    <submittedName>
        <fullName evidence="3">Malonate transporter subunit MadL</fullName>
    </submittedName>
</protein>
<keyword evidence="4" id="KW-1185">Reference proteome</keyword>
<keyword evidence="2" id="KW-1133">Transmembrane helix</keyword>
<dbReference type="NCBIfam" id="TIGR00807">
    <property type="entry name" value="malonate_madL"/>
    <property type="match status" value="1"/>
</dbReference>
<evidence type="ECO:0000313" key="4">
    <source>
        <dbReference type="Proteomes" id="UP001319882"/>
    </source>
</evidence>
<feature type="compositionally biased region" description="Basic residues" evidence="1">
    <location>
        <begin position="146"/>
        <end position="165"/>
    </location>
</feature>
<reference evidence="3 4" key="1">
    <citation type="journal article" date="2021" name="Sci. Rep.">
        <title>Genome analysis of a halophilic bacterium Halomonas malpeensis YU-PRIM-29(T) reveals its exopolysaccharide and pigment producing capabilities.</title>
        <authorList>
            <person name="Athmika"/>
            <person name="Ghate S.D."/>
            <person name="Arun A.B."/>
            <person name="Rao S.S."/>
            <person name="Kumar S.T.A."/>
            <person name="Kandiyil M.K."/>
            <person name="Saptami K."/>
            <person name="Rekha P.D."/>
        </authorList>
    </citation>
    <scope>NUCLEOTIDE SEQUENCE [LARGE SCALE GENOMIC DNA]</scope>
    <source>
        <strain evidence="4">prim 29</strain>
    </source>
</reference>
<keyword evidence="2" id="KW-0472">Membrane</keyword>
<feature type="transmembrane region" description="Helical" evidence="2">
    <location>
        <begin position="7"/>
        <end position="27"/>
    </location>
</feature>
<feature type="region of interest" description="Disordered" evidence="1">
    <location>
        <begin position="119"/>
        <end position="165"/>
    </location>
</feature>
<evidence type="ECO:0000256" key="2">
    <source>
        <dbReference type="SAM" id="Phobius"/>
    </source>
</evidence>
<dbReference type="RefSeq" id="WP_227388995.1">
    <property type="nucleotide sequence ID" value="NZ_JBHSCJ010000003.1"/>
</dbReference>
<keyword evidence="2" id="KW-0812">Transmembrane</keyword>
<dbReference type="EMBL" id="WHVL01000001">
    <property type="protein sequence ID" value="MCB8888362.1"/>
    <property type="molecule type" value="Genomic_DNA"/>
</dbReference>
<comment type="caution">
    <text evidence="3">The sequence shown here is derived from an EMBL/GenBank/DDBJ whole genome shotgun (WGS) entry which is preliminary data.</text>
</comment>
<organism evidence="3 4">
    <name type="scientific">Vreelandella malpeensis</name>
    <dbReference type="NCBI Taxonomy" id="1172368"/>
    <lineage>
        <taxon>Bacteria</taxon>
        <taxon>Pseudomonadati</taxon>
        <taxon>Pseudomonadota</taxon>
        <taxon>Gammaproteobacteria</taxon>
        <taxon>Oceanospirillales</taxon>
        <taxon>Halomonadaceae</taxon>
        <taxon>Vreelandella</taxon>
    </lineage>
</organism>